<dbReference type="EMBL" id="BQNB010010762">
    <property type="protein sequence ID" value="GJS81637.1"/>
    <property type="molecule type" value="Genomic_DNA"/>
</dbReference>
<gene>
    <name evidence="1" type="ORF">Tco_0748178</name>
</gene>
<evidence type="ECO:0000313" key="2">
    <source>
        <dbReference type="Proteomes" id="UP001151760"/>
    </source>
</evidence>
<dbReference type="Proteomes" id="UP001151760">
    <property type="component" value="Unassembled WGS sequence"/>
</dbReference>
<proteinExistence type="predicted"/>
<comment type="caution">
    <text evidence="1">The sequence shown here is derived from an EMBL/GenBank/DDBJ whole genome shotgun (WGS) entry which is preliminary data.</text>
</comment>
<evidence type="ECO:0008006" key="3">
    <source>
        <dbReference type="Google" id="ProtNLM"/>
    </source>
</evidence>
<sequence length="215" mass="24387">MPYRVKSTSESSEVWHTLIITHQGNSLVKDCKLIFSLNNMRSSQSQVKKLLIAASQDSMILSQVMTIEEAKDLGTLPLDNLIGNLKATEIALVTKEVKALDKAWSDSEDGDEPQNDTTCLMAIDSQVVQTKPSTSNNDLDFIELQKENEELLIFNRDFIKTFEKLLKEKRSLKSGKSRLLIKINDLEFEVKKLINDKEVVEPCKKCDILTKRLTL</sequence>
<keyword evidence="2" id="KW-1185">Reference proteome</keyword>
<name>A0ABQ4YXL3_9ASTR</name>
<organism evidence="1 2">
    <name type="scientific">Tanacetum coccineum</name>
    <dbReference type="NCBI Taxonomy" id="301880"/>
    <lineage>
        <taxon>Eukaryota</taxon>
        <taxon>Viridiplantae</taxon>
        <taxon>Streptophyta</taxon>
        <taxon>Embryophyta</taxon>
        <taxon>Tracheophyta</taxon>
        <taxon>Spermatophyta</taxon>
        <taxon>Magnoliopsida</taxon>
        <taxon>eudicotyledons</taxon>
        <taxon>Gunneridae</taxon>
        <taxon>Pentapetalae</taxon>
        <taxon>asterids</taxon>
        <taxon>campanulids</taxon>
        <taxon>Asterales</taxon>
        <taxon>Asteraceae</taxon>
        <taxon>Asteroideae</taxon>
        <taxon>Anthemideae</taxon>
        <taxon>Anthemidinae</taxon>
        <taxon>Tanacetum</taxon>
    </lineage>
</organism>
<protein>
    <recommendedName>
        <fullName evidence="3">UBN2 domain-containing protein</fullName>
    </recommendedName>
</protein>
<evidence type="ECO:0000313" key="1">
    <source>
        <dbReference type="EMBL" id="GJS81637.1"/>
    </source>
</evidence>
<reference evidence="1" key="2">
    <citation type="submission" date="2022-01" db="EMBL/GenBank/DDBJ databases">
        <authorList>
            <person name="Yamashiro T."/>
            <person name="Shiraishi A."/>
            <person name="Satake H."/>
            <person name="Nakayama K."/>
        </authorList>
    </citation>
    <scope>NUCLEOTIDE SEQUENCE</scope>
</reference>
<reference evidence="1" key="1">
    <citation type="journal article" date="2022" name="Int. J. Mol. Sci.">
        <title>Draft Genome of Tanacetum Coccineum: Genomic Comparison of Closely Related Tanacetum-Family Plants.</title>
        <authorList>
            <person name="Yamashiro T."/>
            <person name="Shiraishi A."/>
            <person name="Nakayama K."/>
            <person name="Satake H."/>
        </authorList>
    </citation>
    <scope>NUCLEOTIDE SEQUENCE</scope>
</reference>
<accession>A0ABQ4YXL3</accession>